<reference evidence="2" key="1">
    <citation type="submission" date="2024-06" db="EMBL/GenBank/DDBJ databases">
        <title>Draft genome sequence of Microbacterium sp. strain A8/3-1, isolated from Oxytropis tragacanthoides Fisch. ex DC. Root nodules in the Altai region of Russia.</title>
        <authorList>
            <person name="Sazanova A."/>
            <person name="Guro P."/>
            <person name="Kuznetsova I."/>
            <person name="Belimov A."/>
            <person name="Safronova V."/>
        </authorList>
    </citation>
    <scope>NUCLEOTIDE SEQUENCE</scope>
    <source>
        <strain evidence="2">A8/3-1</strain>
    </source>
</reference>
<keyword evidence="1" id="KW-0812">Transmembrane</keyword>
<organism evidence="2">
    <name type="scientific">Microbacterium sp. A8/3-1</name>
    <dbReference type="NCBI Taxonomy" id="3160749"/>
    <lineage>
        <taxon>Bacteria</taxon>
        <taxon>Bacillati</taxon>
        <taxon>Actinomycetota</taxon>
        <taxon>Actinomycetes</taxon>
        <taxon>Micrococcales</taxon>
        <taxon>Microbacteriaceae</taxon>
        <taxon>Microbacterium</taxon>
    </lineage>
</organism>
<proteinExistence type="predicted"/>
<sequence length="235" mass="23809">MVWRAARIEALRLFTEPGLAAFLGLALLPAIAIVAGLPGGVPPSGGALDGPLHVSLLVNAALLAAGFGAVRTAVAFRAGIVGRDALVLRSGAGFWMRVVSSASGGAVVALGAWTFACVGVRIFGHLDVFGAPSLGAALMLGAGAGIWGAAIGALVRAPLAVLPLVILSLSPAMFLSVLFPDAVIALPLGSALLALDVPIIEAAGERWWSVGVAFLWLIGALCLSFAMYRERPLLS</sequence>
<feature type="transmembrane region" description="Helical" evidence="1">
    <location>
        <begin position="207"/>
        <end position="228"/>
    </location>
</feature>
<dbReference type="AlphaFoldDB" id="A0AAU7VWM7"/>
<protein>
    <recommendedName>
        <fullName evidence="3">ABC transporter permease</fullName>
    </recommendedName>
</protein>
<evidence type="ECO:0008006" key="3">
    <source>
        <dbReference type="Google" id="ProtNLM"/>
    </source>
</evidence>
<feature type="transmembrane region" description="Helical" evidence="1">
    <location>
        <begin position="162"/>
        <end position="195"/>
    </location>
</feature>
<keyword evidence="1" id="KW-0472">Membrane</keyword>
<gene>
    <name evidence="2" type="ORF">ABS642_20105</name>
</gene>
<feature type="transmembrane region" description="Helical" evidence="1">
    <location>
        <begin position="136"/>
        <end position="155"/>
    </location>
</feature>
<evidence type="ECO:0000256" key="1">
    <source>
        <dbReference type="SAM" id="Phobius"/>
    </source>
</evidence>
<evidence type="ECO:0000313" key="2">
    <source>
        <dbReference type="EMBL" id="XBX78191.1"/>
    </source>
</evidence>
<dbReference type="EMBL" id="CP158357">
    <property type="protein sequence ID" value="XBX78191.1"/>
    <property type="molecule type" value="Genomic_DNA"/>
</dbReference>
<feature type="transmembrane region" description="Helical" evidence="1">
    <location>
        <begin position="94"/>
        <end position="116"/>
    </location>
</feature>
<name>A0AAU7VWM7_9MICO</name>
<dbReference type="RefSeq" id="WP_350351510.1">
    <property type="nucleotide sequence ID" value="NZ_CP158357.1"/>
</dbReference>
<feature type="transmembrane region" description="Helical" evidence="1">
    <location>
        <begin position="52"/>
        <end position="74"/>
    </location>
</feature>
<accession>A0AAU7VWM7</accession>
<keyword evidence="1" id="KW-1133">Transmembrane helix</keyword>